<evidence type="ECO:0000313" key="2">
    <source>
        <dbReference type="Proteomes" id="UP000076969"/>
    </source>
</evidence>
<sequence>MWGLESKPLPVRLGIAIIADVIDAFNMIPGISDLIEAPINAFVAYALTDNVKALAVGAADGILPAPIDLFPSATVMVIADELGWI</sequence>
<name>A0A172WF59_9EURY</name>
<evidence type="ECO:0008006" key="3">
    <source>
        <dbReference type="Google" id="ProtNLM"/>
    </source>
</evidence>
<dbReference type="EMBL" id="CP015520">
    <property type="protein sequence ID" value="ANF22057.1"/>
    <property type="molecule type" value="Genomic_DNA"/>
</dbReference>
<dbReference type="AlphaFoldDB" id="A0A172WF59"/>
<protein>
    <recommendedName>
        <fullName evidence="3">DUF4112 domain-containing protein</fullName>
    </recommendedName>
</protein>
<accession>A0A172WF59</accession>
<gene>
    <name evidence="1" type="ORF">A7C91_01775</name>
</gene>
<dbReference type="STRING" id="1712654.A7C91_01775"/>
<dbReference type="KEGG" id="tpie:A7C91_01775"/>
<dbReference type="Proteomes" id="UP000076969">
    <property type="component" value="Chromosome"/>
</dbReference>
<dbReference type="OrthoDB" id="96398at2157"/>
<keyword evidence="2" id="KW-1185">Reference proteome</keyword>
<reference evidence="2" key="1">
    <citation type="journal article" date="2016" name="Syst. Appl. Microbiol.">
        <title>Thermococcus piezophilus sp. nov., a novel hyperthermophilic and piezophilic archaeon with a broad pressure range for growth, isolated from a deepest hydrothermal vent at the Mid-Cayman Rise.</title>
        <authorList>
            <person name="Dalmasso C."/>
            <person name="Oger P."/>
            <person name="Selva G."/>
            <person name="Courtine D."/>
            <person name="L'Haridon S."/>
            <person name="Garlaschelli A."/>
            <person name="Roussel E."/>
            <person name="Miyazaki J."/>
            <person name="Reveillaud J."/>
            <person name="Jebbar M."/>
            <person name="Takai K."/>
            <person name="Maignien L."/>
            <person name="Alain K."/>
        </authorList>
    </citation>
    <scope>NUCLEOTIDE SEQUENCE [LARGE SCALE GENOMIC DNA]</scope>
    <source>
        <strain evidence="2">CDGS</strain>
    </source>
</reference>
<evidence type="ECO:0000313" key="1">
    <source>
        <dbReference type="EMBL" id="ANF22057.1"/>
    </source>
</evidence>
<proteinExistence type="predicted"/>
<organism evidence="1 2">
    <name type="scientific">Thermococcus piezophilus</name>
    <dbReference type="NCBI Taxonomy" id="1712654"/>
    <lineage>
        <taxon>Archaea</taxon>
        <taxon>Methanobacteriati</taxon>
        <taxon>Methanobacteriota</taxon>
        <taxon>Thermococci</taxon>
        <taxon>Thermococcales</taxon>
        <taxon>Thermococcaceae</taxon>
        <taxon>Thermococcus</taxon>
    </lineage>
</organism>